<keyword evidence="3" id="KW-1185">Reference proteome</keyword>
<dbReference type="Proteomes" id="UP000815677">
    <property type="component" value="Unassembled WGS sequence"/>
</dbReference>
<feature type="region of interest" description="Disordered" evidence="1">
    <location>
        <begin position="22"/>
        <end position="127"/>
    </location>
</feature>
<sequence>MAAARGPDDPPFYQSFNAAAFAASQEASRSSPATVEPPAKRRKTVAGGTSTPSAAAPIPTTSAPPGRQTRTTTARTQTQSLPLTTPTPSNGAVVPFQPSPSPNVQAQTASSSAPNAAEPATSAKSVKQMTDEEIWGWKDEDIVAAHRGTQRAPIFDHYKDVELTRDPENRSMTLTFRCKYDNPTHKPVVFQRSKIKNGTGRLNSTAETCGMGAAQDPAPEASTYNEARHRAICAVRCAHNKHPYQSQDDVLYRAEVQLLRPRTIVPNAKIVANDVGLIRIGENAAATASVPL</sequence>
<evidence type="ECO:0000313" key="3">
    <source>
        <dbReference type="Proteomes" id="UP000815677"/>
    </source>
</evidence>
<protein>
    <submittedName>
        <fullName evidence="2">Uncharacterized protein</fullName>
    </submittedName>
</protein>
<dbReference type="EMBL" id="DF847129">
    <property type="protein sequence ID" value="GAT51334.1"/>
    <property type="molecule type" value="Genomic_DNA"/>
</dbReference>
<accession>A0ABQ0LJL8</accession>
<proteinExistence type="predicted"/>
<gene>
    <name evidence="2" type="ORF">MCHLO_08484</name>
</gene>
<organism evidence="2 3">
    <name type="scientific">Mycena chlorophos</name>
    <name type="common">Agaric fungus</name>
    <name type="synonym">Agaricus chlorophos</name>
    <dbReference type="NCBI Taxonomy" id="658473"/>
    <lineage>
        <taxon>Eukaryota</taxon>
        <taxon>Fungi</taxon>
        <taxon>Dikarya</taxon>
        <taxon>Basidiomycota</taxon>
        <taxon>Agaricomycotina</taxon>
        <taxon>Agaricomycetes</taxon>
        <taxon>Agaricomycetidae</taxon>
        <taxon>Agaricales</taxon>
        <taxon>Marasmiineae</taxon>
        <taxon>Mycenaceae</taxon>
        <taxon>Mycena</taxon>
    </lineage>
</organism>
<reference evidence="2" key="1">
    <citation type="submission" date="2014-09" db="EMBL/GenBank/DDBJ databases">
        <title>Genome sequence of the luminous mushroom Mycena chlorophos for searching fungal bioluminescence genes.</title>
        <authorList>
            <person name="Tanaka Y."/>
            <person name="Kasuga D."/>
            <person name="Oba Y."/>
            <person name="Hase S."/>
            <person name="Sato K."/>
            <person name="Oba Y."/>
            <person name="Sakakibara Y."/>
        </authorList>
    </citation>
    <scope>NUCLEOTIDE SEQUENCE</scope>
</reference>
<evidence type="ECO:0000256" key="1">
    <source>
        <dbReference type="SAM" id="MobiDB-lite"/>
    </source>
</evidence>
<feature type="compositionally biased region" description="Low complexity" evidence="1">
    <location>
        <begin position="108"/>
        <end position="123"/>
    </location>
</feature>
<name>A0ABQ0LJL8_MYCCL</name>
<feature type="compositionally biased region" description="Low complexity" evidence="1">
    <location>
        <begin position="22"/>
        <end position="31"/>
    </location>
</feature>
<feature type="compositionally biased region" description="Low complexity" evidence="1">
    <location>
        <begin position="49"/>
        <end position="89"/>
    </location>
</feature>
<evidence type="ECO:0000313" key="2">
    <source>
        <dbReference type="EMBL" id="GAT51334.1"/>
    </source>
</evidence>